<dbReference type="Pfam" id="PF09346">
    <property type="entry name" value="SMI1_KNR4"/>
    <property type="match status" value="1"/>
</dbReference>
<evidence type="ECO:0000313" key="2">
    <source>
        <dbReference type="EMBL" id="MSR92023.1"/>
    </source>
</evidence>
<gene>
    <name evidence="2" type="ORF">FYJ33_11620</name>
</gene>
<comment type="caution">
    <text evidence="2">The sequence shown here is derived from an EMBL/GenBank/DDBJ whole genome shotgun (WGS) entry which is preliminary data.</text>
</comment>
<dbReference type="SUPFAM" id="SSF160631">
    <property type="entry name" value="SMI1/KNR4-like"/>
    <property type="match status" value="1"/>
</dbReference>
<dbReference type="SMART" id="SM00860">
    <property type="entry name" value="SMI1_KNR4"/>
    <property type="match status" value="1"/>
</dbReference>
<proteinExistence type="predicted"/>
<accession>A0A7X2MZM4</accession>
<dbReference type="Proteomes" id="UP000460287">
    <property type="component" value="Unassembled WGS sequence"/>
</dbReference>
<keyword evidence="3" id="KW-1185">Reference proteome</keyword>
<evidence type="ECO:0000259" key="1">
    <source>
        <dbReference type="SMART" id="SM00860"/>
    </source>
</evidence>
<dbReference type="InterPro" id="IPR037883">
    <property type="entry name" value="Knr4/Smi1-like_sf"/>
</dbReference>
<protein>
    <submittedName>
        <fullName evidence="2">SMI1/KNR4 family protein</fullName>
    </submittedName>
</protein>
<feature type="domain" description="Knr4/Smi1-like" evidence="1">
    <location>
        <begin position="49"/>
        <end position="178"/>
    </location>
</feature>
<dbReference type="AlphaFoldDB" id="A0A7X2MZM4"/>
<dbReference type="Gene3D" id="3.40.1580.10">
    <property type="entry name" value="SMI1/KNR4-like"/>
    <property type="match status" value="1"/>
</dbReference>
<dbReference type="RefSeq" id="WP_154531921.1">
    <property type="nucleotide sequence ID" value="NZ_VULX01000020.1"/>
</dbReference>
<dbReference type="EMBL" id="VULX01000020">
    <property type="protein sequence ID" value="MSR92023.1"/>
    <property type="molecule type" value="Genomic_DNA"/>
</dbReference>
<dbReference type="InterPro" id="IPR018958">
    <property type="entry name" value="Knr4/Smi1-like_dom"/>
</dbReference>
<organism evidence="2 3">
    <name type="scientific">Inconstantimicrobium porci</name>
    <dbReference type="NCBI Taxonomy" id="2652291"/>
    <lineage>
        <taxon>Bacteria</taxon>
        <taxon>Bacillati</taxon>
        <taxon>Bacillota</taxon>
        <taxon>Clostridia</taxon>
        <taxon>Eubacteriales</taxon>
        <taxon>Clostridiaceae</taxon>
        <taxon>Inconstantimicrobium</taxon>
    </lineage>
</organism>
<sequence length="197" mass="23249">MNNDNKKFIYTCFETLIKKNPEILRIKEGQDVPEDMMSDNGTWKLVESQVTDEQIRALEDEFKIKIPQVFKNYLSSYYYLFDELNGTIDNFYGEFDKKVIMYIPKQPSDAPLKGYADLFRGLSELIDFGYIPIGDFYGWGPICFDTLNNNKIVWLDHDEYYDCKSREELDELAEVLFNNFEECIECFFCGKVHNCDL</sequence>
<name>A0A7X2MZM4_9CLOT</name>
<reference evidence="2 3" key="1">
    <citation type="submission" date="2019-08" db="EMBL/GenBank/DDBJ databases">
        <title>In-depth cultivation of the pig gut microbiome towards novel bacterial diversity and tailored functional studies.</title>
        <authorList>
            <person name="Wylensek D."/>
            <person name="Hitch T.C.A."/>
            <person name="Clavel T."/>
        </authorList>
    </citation>
    <scope>NUCLEOTIDE SEQUENCE [LARGE SCALE GENOMIC DNA]</scope>
    <source>
        <strain evidence="2 3">WCA-383-APC-5B</strain>
    </source>
</reference>
<evidence type="ECO:0000313" key="3">
    <source>
        <dbReference type="Proteomes" id="UP000460287"/>
    </source>
</evidence>